<organism evidence="2 3">
    <name type="scientific">Listeria booriae</name>
    <dbReference type="NCBI Taxonomy" id="1552123"/>
    <lineage>
        <taxon>Bacteria</taxon>
        <taxon>Bacillati</taxon>
        <taxon>Bacillota</taxon>
        <taxon>Bacilli</taxon>
        <taxon>Bacillales</taxon>
        <taxon>Listeriaceae</taxon>
        <taxon>Listeria</taxon>
    </lineage>
</organism>
<dbReference type="AlphaFoldDB" id="A0A841W5B4"/>
<evidence type="ECO:0000313" key="2">
    <source>
        <dbReference type="EMBL" id="MBC2239750.1"/>
    </source>
</evidence>
<dbReference type="Gene3D" id="3.55.50.40">
    <property type="match status" value="1"/>
</dbReference>
<evidence type="ECO:0000313" key="3">
    <source>
        <dbReference type="Proteomes" id="UP000553016"/>
    </source>
</evidence>
<feature type="domain" description="Tail spike" evidence="1">
    <location>
        <begin position="91"/>
        <end position="330"/>
    </location>
</feature>
<dbReference type="NCBIfam" id="TIGR01665">
    <property type="entry name" value="put_anti_recept"/>
    <property type="match status" value="1"/>
</dbReference>
<name>A0A841W5B4_9LIST</name>
<dbReference type="Proteomes" id="UP000553016">
    <property type="component" value="Unassembled WGS sequence"/>
</dbReference>
<reference evidence="2 3" key="1">
    <citation type="submission" date="2020-03" db="EMBL/GenBank/DDBJ databases">
        <title>Soil Listeria distribution.</title>
        <authorList>
            <person name="Liao J."/>
            <person name="Wiedmann M."/>
        </authorList>
    </citation>
    <scope>NUCLEOTIDE SEQUENCE [LARGE SCALE GENOMIC DNA]</scope>
    <source>
        <strain evidence="2 3">FSL L7-0149</strain>
    </source>
</reference>
<dbReference type="RefSeq" id="WP_185358233.1">
    <property type="nucleotide sequence ID" value="NZ_JAARON010000007.1"/>
</dbReference>
<gene>
    <name evidence="2" type="ORF">HCB35_04630</name>
</gene>
<accession>A0A841W5B4</accession>
<dbReference type="Pfam" id="PF06605">
    <property type="entry name" value="Prophage_tail"/>
    <property type="match status" value="1"/>
</dbReference>
<dbReference type="InterPro" id="IPR007119">
    <property type="entry name" value="Phage_tail_spike_N"/>
</dbReference>
<sequence>MLTITDLEGIQSPLTKHGILENSFEINTVPDLFFDVTRTKENKQTFDMIAERGLVTEVESDQLYRIVMYTCYGSGDSYGYNVQCVHVLQDLNNYRIEDELRGPQTLKNCMDFIVKNTPFSYEIIGSFPTYDFDSLGNDFALNLFLNSVLVNFKAEFTVNNYRITIQQKIGIEEAFVFRDGFNINKLSYVNDSTNLATRITGDGKSGDNGNPVVTVTYTSPNAEVYGIIDADRYSDDAITMQSTLLAELKENLQDVPDIQITLDYVQFTKGNIQELGIEKVDLGNSGYIKGKNIAIYSRIQKITKYPQSTKTPVISINSIKGSLSKTMSKIKTSAKGVRI</sequence>
<dbReference type="InterPro" id="IPR010572">
    <property type="entry name" value="Tail_dom"/>
</dbReference>
<protein>
    <recommendedName>
        <fullName evidence="1">Tail spike domain-containing protein</fullName>
    </recommendedName>
</protein>
<comment type="caution">
    <text evidence="2">The sequence shown here is derived from an EMBL/GenBank/DDBJ whole genome shotgun (WGS) entry which is preliminary data.</text>
</comment>
<dbReference type="EMBL" id="JAARZA010000002">
    <property type="protein sequence ID" value="MBC2239750.1"/>
    <property type="molecule type" value="Genomic_DNA"/>
</dbReference>
<evidence type="ECO:0000259" key="1">
    <source>
        <dbReference type="Pfam" id="PF06605"/>
    </source>
</evidence>
<proteinExistence type="predicted"/>